<name>A0A2T4U6N5_9BACI</name>
<protein>
    <submittedName>
        <fullName evidence="1">Uncharacterized protein</fullName>
    </submittedName>
</protein>
<dbReference type="OrthoDB" id="2897031at2"/>
<organism evidence="1 2">
    <name type="scientific">Alkalicoccus saliphilus</name>
    <dbReference type="NCBI Taxonomy" id="200989"/>
    <lineage>
        <taxon>Bacteria</taxon>
        <taxon>Bacillati</taxon>
        <taxon>Bacillota</taxon>
        <taxon>Bacilli</taxon>
        <taxon>Bacillales</taxon>
        <taxon>Bacillaceae</taxon>
        <taxon>Alkalicoccus</taxon>
    </lineage>
</organism>
<evidence type="ECO:0000313" key="1">
    <source>
        <dbReference type="EMBL" id="PTL39062.1"/>
    </source>
</evidence>
<accession>A0A2T4U6N5</accession>
<proteinExistence type="predicted"/>
<dbReference type="AlphaFoldDB" id="A0A2T4U6N5"/>
<dbReference type="RefSeq" id="WP_107584663.1">
    <property type="nucleotide sequence ID" value="NZ_PZJJ01000010.1"/>
</dbReference>
<sequence>MVIQGNMSPRAIVEVWEETRLIFKRNLIPLSDKPLEILIEPDDLPSLLIELNDLIGSSSVTCIDGG</sequence>
<gene>
    <name evidence="1" type="ORF">C6Y45_07725</name>
</gene>
<dbReference type="EMBL" id="PZJJ01000010">
    <property type="protein sequence ID" value="PTL39062.1"/>
    <property type="molecule type" value="Genomic_DNA"/>
</dbReference>
<reference evidence="1 2" key="1">
    <citation type="submission" date="2018-03" db="EMBL/GenBank/DDBJ databases">
        <title>Alkalicoccus saliphilus sp. nov., isolated from a mineral pool.</title>
        <authorList>
            <person name="Zhao B."/>
        </authorList>
    </citation>
    <scope>NUCLEOTIDE SEQUENCE [LARGE SCALE GENOMIC DNA]</scope>
    <source>
        <strain evidence="1 2">6AG</strain>
    </source>
</reference>
<evidence type="ECO:0000313" key="2">
    <source>
        <dbReference type="Proteomes" id="UP000240509"/>
    </source>
</evidence>
<keyword evidence="2" id="KW-1185">Reference proteome</keyword>
<dbReference type="Proteomes" id="UP000240509">
    <property type="component" value="Unassembled WGS sequence"/>
</dbReference>
<comment type="caution">
    <text evidence="1">The sequence shown here is derived from an EMBL/GenBank/DDBJ whole genome shotgun (WGS) entry which is preliminary data.</text>
</comment>